<sequence length="254" mass="28856">MKFTHLQASSSNEVKISEENKKDESLELPKNIRLDDETLLESVSIVDEDGVDSHNEKALDFVQLACILARCAFEMSTQHNDAIAFEKASAYIDKVLSNKCNWAIQTSALLRRCAIEKRNKRRVERACSQAELIAKLMDAIDDSSSTDAKQSRNALVLASGLSPSWRVHQLHAEILRSLGCTAEALRIYEKQESWDNVIQCYKSLGQIEKAEHLIRELIGKNPNEPLYYCMLGDITLEPNYYQQAIQQSLFCEER</sequence>
<evidence type="ECO:0000256" key="2">
    <source>
        <dbReference type="ARBA" id="ARBA00022803"/>
    </source>
</evidence>
<dbReference type="WBParaSite" id="ASIM_0002012801-mRNA-1">
    <property type="protein sequence ID" value="ASIM_0002012801-mRNA-1"/>
    <property type="gene ID" value="ASIM_0002012801"/>
</dbReference>
<accession>A0A0M3KGL4</accession>
<keyword evidence="1" id="KW-0677">Repeat</keyword>
<evidence type="ECO:0000313" key="6">
    <source>
        <dbReference type="Proteomes" id="UP000267096"/>
    </source>
</evidence>
<dbReference type="InterPro" id="IPR044244">
    <property type="entry name" value="TTC27/Emw1"/>
</dbReference>
<dbReference type="PANTHER" id="PTHR16193:SF0">
    <property type="entry name" value="TETRATRICOPEPTIDE REPEAT PROTEIN 27"/>
    <property type="match status" value="1"/>
</dbReference>
<dbReference type="AlphaFoldDB" id="A0A0M3KGL4"/>
<feature type="region of interest" description="Disordered" evidence="4">
    <location>
        <begin position="1"/>
        <end position="22"/>
    </location>
</feature>
<gene>
    <name evidence="5" type="ORF">ASIM_LOCUS19513</name>
</gene>
<evidence type="ECO:0000256" key="3">
    <source>
        <dbReference type="ARBA" id="ARBA00024020"/>
    </source>
</evidence>
<evidence type="ECO:0000313" key="5">
    <source>
        <dbReference type="EMBL" id="VDK70165.1"/>
    </source>
</evidence>
<evidence type="ECO:0000313" key="7">
    <source>
        <dbReference type="WBParaSite" id="ASIM_0002012801-mRNA-1"/>
    </source>
</evidence>
<dbReference type="Proteomes" id="UP000267096">
    <property type="component" value="Unassembled WGS sequence"/>
</dbReference>
<feature type="compositionally biased region" description="Polar residues" evidence="4">
    <location>
        <begin position="1"/>
        <end position="14"/>
    </location>
</feature>
<dbReference type="Gene3D" id="1.25.40.10">
    <property type="entry name" value="Tetratricopeptide repeat domain"/>
    <property type="match status" value="1"/>
</dbReference>
<dbReference type="OrthoDB" id="1936594at2759"/>
<organism evidence="7">
    <name type="scientific">Anisakis simplex</name>
    <name type="common">Herring worm</name>
    <dbReference type="NCBI Taxonomy" id="6269"/>
    <lineage>
        <taxon>Eukaryota</taxon>
        <taxon>Metazoa</taxon>
        <taxon>Ecdysozoa</taxon>
        <taxon>Nematoda</taxon>
        <taxon>Chromadorea</taxon>
        <taxon>Rhabditida</taxon>
        <taxon>Spirurina</taxon>
        <taxon>Ascaridomorpha</taxon>
        <taxon>Ascaridoidea</taxon>
        <taxon>Anisakidae</taxon>
        <taxon>Anisakis</taxon>
        <taxon>Anisakis simplex complex</taxon>
    </lineage>
</organism>
<keyword evidence="2" id="KW-0802">TPR repeat</keyword>
<protein>
    <submittedName>
        <fullName evidence="7">Tetratricopeptide repeat protein 27 (inferred by orthology to a human protein)</fullName>
    </submittedName>
</protein>
<reference evidence="7" key="1">
    <citation type="submission" date="2017-02" db="UniProtKB">
        <authorList>
            <consortium name="WormBaseParasite"/>
        </authorList>
    </citation>
    <scope>IDENTIFICATION</scope>
</reference>
<dbReference type="InterPro" id="IPR011990">
    <property type="entry name" value="TPR-like_helical_dom_sf"/>
</dbReference>
<proteinExistence type="inferred from homology"/>
<dbReference type="SUPFAM" id="SSF48452">
    <property type="entry name" value="TPR-like"/>
    <property type="match status" value="1"/>
</dbReference>
<evidence type="ECO:0000256" key="4">
    <source>
        <dbReference type="SAM" id="MobiDB-lite"/>
    </source>
</evidence>
<evidence type="ECO:0000256" key="1">
    <source>
        <dbReference type="ARBA" id="ARBA00022737"/>
    </source>
</evidence>
<reference evidence="5 6" key="2">
    <citation type="submission" date="2018-11" db="EMBL/GenBank/DDBJ databases">
        <authorList>
            <consortium name="Pathogen Informatics"/>
        </authorList>
    </citation>
    <scope>NUCLEOTIDE SEQUENCE [LARGE SCALE GENOMIC DNA]</scope>
</reference>
<keyword evidence="6" id="KW-1185">Reference proteome</keyword>
<name>A0A0M3KGL4_ANISI</name>
<dbReference type="EMBL" id="UYRR01037380">
    <property type="protein sequence ID" value="VDK70165.1"/>
    <property type="molecule type" value="Genomic_DNA"/>
</dbReference>
<comment type="similarity">
    <text evidence="3">Belongs to the TTC27 family.</text>
</comment>
<dbReference type="PANTHER" id="PTHR16193">
    <property type="entry name" value="TETRATRICOPEPTIDE REPEAT PROTEIN 27"/>
    <property type="match status" value="1"/>
</dbReference>